<dbReference type="Proteomes" id="UP001139981">
    <property type="component" value="Unassembled WGS sequence"/>
</dbReference>
<evidence type="ECO:0000313" key="2">
    <source>
        <dbReference type="Proteomes" id="UP001139981"/>
    </source>
</evidence>
<accession>A0ACC1M628</accession>
<proteinExistence type="predicted"/>
<protein>
    <submittedName>
        <fullName evidence="1">Uncharacterized protein</fullName>
    </submittedName>
</protein>
<comment type="caution">
    <text evidence="1">The sequence shown here is derived from an EMBL/GenBank/DDBJ whole genome shotgun (WGS) entry which is preliminary data.</text>
</comment>
<sequence>MSYGGYRPGNGPPPQGGGYGGAPGGYNRPPPPQQQQQQGGGGYGRPPPQQQQGGYGNAPAQQQGGNFQQLQYWFRAVDSDGSGQLDANELQQALVNGDWSRFSMDTVRLMIAMFDRDRNGTISFDEFVGLWRYIEEWKQCFRTFDRDNSGTIDRGELHQALSAFGFNVSPQIVDSLVRKYDVQGKQKGYECAFLTTCRTTVMSTLPS</sequence>
<dbReference type="EMBL" id="JANBVB010000132">
    <property type="protein sequence ID" value="KAJ2897251.1"/>
    <property type="molecule type" value="Genomic_DNA"/>
</dbReference>
<gene>
    <name evidence="1" type="ORF">IWW38_001783</name>
</gene>
<evidence type="ECO:0000313" key="1">
    <source>
        <dbReference type="EMBL" id="KAJ2897251.1"/>
    </source>
</evidence>
<keyword evidence="2" id="KW-1185">Reference proteome</keyword>
<reference evidence="1" key="1">
    <citation type="submission" date="2022-07" db="EMBL/GenBank/DDBJ databases">
        <title>Phylogenomic reconstructions and comparative analyses of Kickxellomycotina fungi.</title>
        <authorList>
            <person name="Reynolds N.K."/>
            <person name="Stajich J.E."/>
            <person name="Barry K."/>
            <person name="Grigoriev I.V."/>
            <person name="Crous P."/>
            <person name="Smith M.E."/>
        </authorList>
    </citation>
    <scope>NUCLEOTIDE SEQUENCE</scope>
    <source>
        <strain evidence="1">CBS 190363</strain>
    </source>
</reference>
<name>A0ACC1M628_9FUNG</name>
<organism evidence="1 2">
    <name type="scientific">Coemansia aciculifera</name>
    <dbReference type="NCBI Taxonomy" id="417176"/>
    <lineage>
        <taxon>Eukaryota</taxon>
        <taxon>Fungi</taxon>
        <taxon>Fungi incertae sedis</taxon>
        <taxon>Zoopagomycota</taxon>
        <taxon>Kickxellomycotina</taxon>
        <taxon>Kickxellomycetes</taxon>
        <taxon>Kickxellales</taxon>
        <taxon>Kickxellaceae</taxon>
        <taxon>Coemansia</taxon>
    </lineage>
</organism>